<dbReference type="Proteomes" id="UP000504618">
    <property type="component" value="Unplaced"/>
</dbReference>
<dbReference type="AlphaFoldDB" id="A0A6J1QAN6"/>
<protein>
    <submittedName>
        <fullName evidence="3">Uncharacterized protein LOC112459452</fullName>
    </submittedName>
</protein>
<proteinExistence type="predicted"/>
<dbReference type="RefSeq" id="XP_024879319.1">
    <property type="nucleotide sequence ID" value="XM_025023551.1"/>
</dbReference>
<evidence type="ECO:0000313" key="2">
    <source>
        <dbReference type="Proteomes" id="UP000504618"/>
    </source>
</evidence>
<reference evidence="3" key="1">
    <citation type="submission" date="2025-08" db="UniProtKB">
        <authorList>
            <consortium name="RefSeq"/>
        </authorList>
    </citation>
    <scope>IDENTIFICATION</scope>
    <source>
        <tissue evidence="3">Whole body</tissue>
    </source>
</reference>
<evidence type="ECO:0000313" key="3">
    <source>
        <dbReference type="RefSeq" id="XP_024879319.1"/>
    </source>
</evidence>
<dbReference type="GeneID" id="112459452"/>
<feature type="region of interest" description="Disordered" evidence="1">
    <location>
        <begin position="107"/>
        <end position="126"/>
    </location>
</feature>
<gene>
    <name evidence="3" type="primary">LOC112459452</name>
</gene>
<keyword evidence="2" id="KW-1185">Reference proteome</keyword>
<accession>A0A6J1QAN6</accession>
<name>A0A6J1QAN6_9HYME</name>
<organism evidence="2 3">
    <name type="scientific">Temnothorax curvispinosus</name>
    <dbReference type="NCBI Taxonomy" id="300111"/>
    <lineage>
        <taxon>Eukaryota</taxon>
        <taxon>Metazoa</taxon>
        <taxon>Ecdysozoa</taxon>
        <taxon>Arthropoda</taxon>
        <taxon>Hexapoda</taxon>
        <taxon>Insecta</taxon>
        <taxon>Pterygota</taxon>
        <taxon>Neoptera</taxon>
        <taxon>Endopterygota</taxon>
        <taxon>Hymenoptera</taxon>
        <taxon>Apocrita</taxon>
        <taxon>Aculeata</taxon>
        <taxon>Formicoidea</taxon>
        <taxon>Formicidae</taxon>
        <taxon>Myrmicinae</taxon>
        <taxon>Temnothorax</taxon>
    </lineage>
</organism>
<evidence type="ECO:0000256" key="1">
    <source>
        <dbReference type="SAM" id="MobiDB-lite"/>
    </source>
</evidence>
<sequence>MSLAKRRSPISIELPSRIIESVFGSIFGVLTSKGTSDRDASLHRYHRETLIFRRKFNRVLHIAMLNTWMNADEHGRAFPRYRCDPTKSTDMEFSSRWKNWKQMPIMQAHGPRDPRKSKPSCVTMVG</sequence>